<dbReference type="SMART" id="SM00091">
    <property type="entry name" value="PAS"/>
    <property type="match status" value="1"/>
</dbReference>
<accession>A0A6J4QX46</accession>
<name>A0A6J4QX46_9ACTN</name>
<feature type="domain" description="Response regulatory" evidence="7">
    <location>
        <begin position="468"/>
        <end position="582"/>
    </location>
</feature>
<dbReference type="PROSITE" id="PS50043">
    <property type="entry name" value="HTH_LUXR_2"/>
    <property type="match status" value="1"/>
</dbReference>
<dbReference type="InterPro" id="IPR036890">
    <property type="entry name" value="HATPase_C_sf"/>
</dbReference>
<protein>
    <submittedName>
        <fullName evidence="10">Diguanylate cyclase/phosphodiesterase (GGDEF &amp; EAL domains) with PAS/PAC sensor(S)</fullName>
    </submittedName>
</protein>
<dbReference type="Pfam" id="PF00072">
    <property type="entry name" value="Response_reg"/>
    <property type="match status" value="2"/>
</dbReference>
<dbReference type="SUPFAM" id="SSF46894">
    <property type="entry name" value="C-terminal effector domain of the bipartite response regulators"/>
    <property type="match status" value="1"/>
</dbReference>
<dbReference type="EMBL" id="CADCVD010000154">
    <property type="protein sequence ID" value="CAA9456106.1"/>
    <property type="molecule type" value="Genomic_DNA"/>
</dbReference>
<dbReference type="Gene3D" id="1.20.5.1930">
    <property type="match status" value="1"/>
</dbReference>
<keyword evidence="2" id="KW-0418">Kinase</keyword>
<dbReference type="GO" id="GO:0046983">
    <property type="term" value="F:protein dimerization activity"/>
    <property type="evidence" value="ECO:0007669"/>
    <property type="project" value="InterPro"/>
</dbReference>
<keyword evidence="1 4" id="KW-0597">Phosphoprotein</keyword>
<dbReference type="Gene3D" id="3.30.565.10">
    <property type="entry name" value="Histidine kinase-like ATPase, C-terminal domain"/>
    <property type="match status" value="1"/>
</dbReference>
<dbReference type="CDD" id="cd06170">
    <property type="entry name" value="LuxR_C_like"/>
    <property type="match status" value="1"/>
</dbReference>
<dbReference type="InterPro" id="IPR058245">
    <property type="entry name" value="NreC/VraR/RcsB-like_REC"/>
</dbReference>
<dbReference type="PROSITE" id="PS50112">
    <property type="entry name" value="PAS"/>
    <property type="match status" value="1"/>
</dbReference>
<feature type="domain" description="PAC" evidence="9">
    <location>
        <begin position="207"/>
        <end position="258"/>
    </location>
</feature>
<dbReference type="GO" id="GO:0016020">
    <property type="term" value="C:membrane"/>
    <property type="evidence" value="ECO:0007669"/>
    <property type="project" value="InterPro"/>
</dbReference>
<dbReference type="CDD" id="cd00130">
    <property type="entry name" value="PAS"/>
    <property type="match status" value="1"/>
</dbReference>
<evidence type="ECO:0000259" key="9">
    <source>
        <dbReference type="PROSITE" id="PS50113"/>
    </source>
</evidence>
<dbReference type="InterPro" id="IPR003594">
    <property type="entry name" value="HATPase_dom"/>
</dbReference>
<sequence>MNEALLKVLLVEDDEDDYVIIRDLLSEMERLELEWVTDYDDALKAIQREEHDVCLLDYRLGERSGLELLREASKRGYKAPIIFLTGQGDREVDLEAMQAGAADYLIKGQIDAPLLERSIRYAFTRTLRILGESEKRFRSLVQNASDITTVLDADGTIRYESPSIERLLGYRSEDLVGQNAFDYVHPDDLERVRSIFGEATKRSGASRPAEVRFRHADGSWRYMEWIGNNLLEDPTVKGIVANSRDVTERKEAEEKLRKVREAERSRLARDLHDEALQDLTYALAEIQLVQAISRESELDRRLERAAGALIRAGQGLHGAIHDLRLREDQEQTLTELLQWIVKLNRQSSPEREIELSIEGSPPPLPKETQVELLRIVREALVNTRRHSGAPHVWVAVGTSEDKLWAEVSDDGRGFDPSEAAGGIGIVGMRERARVLGGNLEIRSELGVGTTVRFELALRKDRQVLEEIRILLVEDHASLRQAVAALFDREPGFTVVGQAGSLAEARTMLDGVDVAIVDLNLPDGYGGEIIKEMRDASPHAMVLVLSAYFDRVEIARAVESGAAGVLHKSAGIDEVVEAVRRLRAGETLLPLEEVVELLRFASSRREQEQEASQAIAQLTPREKEVLKALAEGLDGKEIARQLNISLPTERNHMASILAKLGMHSRLQALVFALRHGVVDVR</sequence>
<dbReference type="PROSITE" id="PS50110">
    <property type="entry name" value="RESPONSE_REGULATORY"/>
    <property type="match status" value="2"/>
</dbReference>
<dbReference type="InterPro" id="IPR000792">
    <property type="entry name" value="Tscrpt_reg_LuxR_C"/>
</dbReference>
<dbReference type="CDD" id="cd00156">
    <property type="entry name" value="REC"/>
    <property type="match status" value="1"/>
</dbReference>
<dbReference type="GO" id="GO:0003677">
    <property type="term" value="F:DNA binding"/>
    <property type="evidence" value="ECO:0007669"/>
    <property type="project" value="UniProtKB-KW"/>
</dbReference>
<gene>
    <name evidence="10" type="ORF">AVDCRST_MAG37-3077</name>
</gene>
<dbReference type="InterPro" id="IPR016032">
    <property type="entry name" value="Sig_transdc_resp-reg_C-effctor"/>
</dbReference>
<dbReference type="InterPro" id="IPR051015">
    <property type="entry name" value="EvgA-like"/>
</dbReference>
<feature type="modified residue" description="4-aspartylphosphate" evidence="4">
    <location>
        <position position="57"/>
    </location>
</feature>
<dbReference type="SMART" id="SM00421">
    <property type="entry name" value="HTH_LUXR"/>
    <property type="match status" value="1"/>
</dbReference>
<dbReference type="InterPro" id="IPR013655">
    <property type="entry name" value="PAS_fold_3"/>
</dbReference>
<dbReference type="CDD" id="cd16917">
    <property type="entry name" value="HATPase_UhpB-NarQ-NarX-like"/>
    <property type="match status" value="1"/>
</dbReference>
<dbReference type="Gene3D" id="3.30.450.20">
    <property type="entry name" value="PAS domain"/>
    <property type="match status" value="1"/>
</dbReference>
<dbReference type="InterPro" id="IPR001789">
    <property type="entry name" value="Sig_transdc_resp-reg_receiver"/>
</dbReference>
<evidence type="ECO:0000259" key="6">
    <source>
        <dbReference type="PROSITE" id="PS50109"/>
    </source>
</evidence>
<dbReference type="InterPro" id="IPR011712">
    <property type="entry name" value="Sig_transdc_His_kin_sub3_dim/P"/>
</dbReference>
<dbReference type="PROSITE" id="PS50109">
    <property type="entry name" value="HIS_KIN"/>
    <property type="match status" value="1"/>
</dbReference>
<dbReference type="Pfam" id="PF02518">
    <property type="entry name" value="HATPase_c"/>
    <property type="match status" value="1"/>
</dbReference>
<dbReference type="PANTHER" id="PTHR45566">
    <property type="entry name" value="HTH-TYPE TRANSCRIPTIONAL REGULATOR YHJB-RELATED"/>
    <property type="match status" value="1"/>
</dbReference>
<feature type="modified residue" description="4-aspartylphosphate" evidence="4">
    <location>
        <position position="517"/>
    </location>
</feature>
<dbReference type="PANTHER" id="PTHR45566:SF2">
    <property type="entry name" value="NARL SUBFAMILY"/>
    <property type="match status" value="1"/>
</dbReference>
<evidence type="ECO:0000259" key="7">
    <source>
        <dbReference type="PROSITE" id="PS50110"/>
    </source>
</evidence>
<feature type="domain" description="PAS" evidence="8">
    <location>
        <begin position="133"/>
        <end position="203"/>
    </location>
</feature>
<dbReference type="InterPro" id="IPR000014">
    <property type="entry name" value="PAS"/>
</dbReference>
<evidence type="ECO:0000256" key="3">
    <source>
        <dbReference type="ARBA" id="ARBA00023125"/>
    </source>
</evidence>
<dbReference type="Pfam" id="PF08447">
    <property type="entry name" value="PAS_3"/>
    <property type="match status" value="1"/>
</dbReference>
<dbReference type="PROSITE" id="PS50113">
    <property type="entry name" value="PAC"/>
    <property type="match status" value="1"/>
</dbReference>
<dbReference type="InterPro" id="IPR001610">
    <property type="entry name" value="PAC"/>
</dbReference>
<feature type="domain" description="Histidine kinase" evidence="6">
    <location>
        <begin position="270"/>
        <end position="459"/>
    </location>
</feature>
<evidence type="ECO:0000259" key="5">
    <source>
        <dbReference type="PROSITE" id="PS50043"/>
    </source>
</evidence>
<evidence type="ECO:0000259" key="8">
    <source>
        <dbReference type="PROSITE" id="PS50112"/>
    </source>
</evidence>
<dbReference type="NCBIfam" id="TIGR00229">
    <property type="entry name" value="sensory_box"/>
    <property type="match status" value="1"/>
</dbReference>
<dbReference type="PRINTS" id="PR00038">
    <property type="entry name" value="HTHLUXR"/>
</dbReference>
<dbReference type="InterPro" id="IPR000700">
    <property type="entry name" value="PAS-assoc_C"/>
</dbReference>
<dbReference type="GO" id="GO:0000155">
    <property type="term" value="F:phosphorelay sensor kinase activity"/>
    <property type="evidence" value="ECO:0007669"/>
    <property type="project" value="InterPro"/>
</dbReference>
<proteinExistence type="predicted"/>
<keyword evidence="3" id="KW-0238">DNA-binding</keyword>
<dbReference type="SUPFAM" id="SSF55785">
    <property type="entry name" value="PYP-like sensor domain (PAS domain)"/>
    <property type="match status" value="1"/>
</dbReference>
<dbReference type="Pfam" id="PF07730">
    <property type="entry name" value="HisKA_3"/>
    <property type="match status" value="1"/>
</dbReference>
<dbReference type="InterPro" id="IPR005467">
    <property type="entry name" value="His_kinase_dom"/>
</dbReference>
<dbReference type="SMART" id="SM00086">
    <property type="entry name" value="PAC"/>
    <property type="match status" value="1"/>
</dbReference>
<dbReference type="AlphaFoldDB" id="A0A6J4QX46"/>
<evidence type="ECO:0000256" key="1">
    <source>
        <dbReference type="ARBA" id="ARBA00022553"/>
    </source>
</evidence>
<dbReference type="SUPFAM" id="SSF55874">
    <property type="entry name" value="ATPase domain of HSP90 chaperone/DNA topoisomerase II/histidine kinase"/>
    <property type="match status" value="1"/>
</dbReference>
<keyword evidence="2" id="KW-0808">Transferase</keyword>
<evidence type="ECO:0000256" key="4">
    <source>
        <dbReference type="PROSITE-ProRule" id="PRU00169"/>
    </source>
</evidence>
<reference evidence="10" key="1">
    <citation type="submission" date="2020-02" db="EMBL/GenBank/DDBJ databases">
        <authorList>
            <person name="Meier V. D."/>
        </authorList>
    </citation>
    <scope>NUCLEOTIDE SEQUENCE</scope>
    <source>
        <strain evidence="10">AVDCRST_MAG37</strain>
    </source>
</reference>
<evidence type="ECO:0000313" key="10">
    <source>
        <dbReference type="EMBL" id="CAA9456106.1"/>
    </source>
</evidence>
<organism evidence="10">
    <name type="scientific">uncultured Rubrobacteraceae bacterium</name>
    <dbReference type="NCBI Taxonomy" id="349277"/>
    <lineage>
        <taxon>Bacteria</taxon>
        <taxon>Bacillati</taxon>
        <taxon>Actinomycetota</taxon>
        <taxon>Rubrobacteria</taxon>
        <taxon>Rubrobacterales</taxon>
        <taxon>Rubrobacteraceae</taxon>
        <taxon>environmental samples</taxon>
    </lineage>
</organism>
<dbReference type="SMART" id="SM00448">
    <property type="entry name" value="REC"/>
    <property type="match status" value="2"/>
</dbReference>
<dbReference type="GO" id="GO:0006355">
    <property type="term" value="P:regulation of DNA-templated transcription"/>
    <property type="evidence" value="ECO:0007669"/>
    <property type="project" value="InterPro"/>
</dbReference>
<dbReference type="SMART" id="SM00387">
    <property type="entry name" value="HATPase_c"/>
    <property type="match status" value="1"/>
</dbReference>
<dbReference type="Pfam" id="PF00196">
    <property type="entry name" value="GerE"/>
    <property type="match status" value="1"/>
</dbReference>
<dbReference type="InterPro" id="IPR011006">
    <property type="entry name" value="CheY-like_superfamily"/>
</dbReference>
<feature type="domain" description="Response regulatory" evidence="7">
    <location>
        <begin position="7"/>
        <end position="122"/>
    </location>
</feature>
<dbReference type="SUPFAM" id="SSF52172">
    <property type="entry name" value="CheY-like"/>
    <property type="match status" value="2"/>
</dbReference>
<feature type="domain" description="HTH luxR-type" evidence="5">
    <location>
        <begin position="610"/>
        <end position="675"/>
    </location>
</feature>
<dbReference type="CDD" id="cd17535">
    <property type="entry name" value="REC_NarL-like"/>
    <property type="match status" value="1"/>
</dbReference>
<evidence type="ECO:0000256" key="2">
    <source>
        <dbReference type="ARBA" id="ARBA00022777"/>
    </source>
</evidence>
<dbReference type="Gene3D" id="3.40.50.2300">
    <property type="match status" value="2"/>
</dbReference>
<dbReference type="InterPro" id="IPR035965">
    <property type="entry name" value="PAS-like_dom_sf"/>
</dbReference>